<dbReference type="STRING" id="4572.M8A504"/>
<comment type="subcellular location">
    <subcellularLocation>
        <location evidence="1">Nucleus</location>
    </subcellularLocation>
</comment>
<dbReference type="OMA" id="LEWPEED"/>
<dbReference type="AlphaFoldDB" id="M8A504"/>
<dbReference type="Pfam" id="PF05553">
    <property type="entry name" value="DUF761"/>
    <property type="match status" value="1"/>
</dbReference>
<dbReference type="InterPro" id="IPR008480">
    <property type="entry name" value="DUF761_pln"/>
</dbReference>
<dbReference type="eggNOG" id="ENOG502RYUZ">
    <property type="taxonomic scope" value="Eukaryota"/>
</dbReference>
<evidence type="ECO:0000313" key="7">
    <source>
        <dbReference type="EMBL" id="EMS67081.1"/>
    </source>
</evidence>
<name>M8A504_TRIUA</name>
<evidence type="ECO:0000256" key="3">
    <source>
        <dbReference type="ARBA" id="ARBA00023125"/>
    </source>
</evidence>
<feature type="region of interest" description="Disordered" evidence="6">
    <location>
        <begin position="211"/>
        <end position="235"/>
    </location>
</feature>
<dbReference type="Gene3D" id="2.40.330.10">
    <property type="entry name" value="DNA-binding pseudobarrel domain"/>
    <property type="match status" value="1"/>
</dbReference>
<dbReference type="GO" id="GO:0003677">
    <property type="term" value="F:DNA binding"/>
    <property type="evidence" value="ECO:0007669"/>
    <property type="project" value="UniProtKB-KW"/>
</dbReference>
<accession>M8A504</accession>
<dbReference type="GO" id="GO:0005634">
    <property type="term" value="C:nucleus"/>
    <property type="evidence" value="ECO:0007669"/>
    <property type="project" value="UniProtKB-SubCell"/>
</dbReference>
<dbReference type="PANTHER" id="PTHR33450">
    <property type="entry name" value="EMB|CAB67623.1-RELATED"/>
    <property type="match status" value="1"/>
</dbReference>
<dbReference type="PANTHER" id="PTHR33450:SF39">
    <property type="entry name" value="OS09G0279200 PROTEIN"/>
    <property type="match status" value="1"/>
</dbReference>
<evidence type="ECO:0000256" key="1">
    <source>
        <dbReference type="ARBA" id="ARBA00004123"/>
    </source>
</evidence>
<evidence type="ECO:0008006" key="8">
    <source>
        <dbReference type="Google" id="ProtNLM"/>
    </source>
</evidence>
<evidence type="ECO:0000256" key="5">
    <source>
        <dbReference type="ARBA" id="ARBA00023242"/>
    </source>
</evidence>
<keyword evidence="2" id="KW-0805">Transcription regulation</keyword>
<organism evidence="7">
    <name type="scientific">Triticum urartu</name>
    <name type="common">Red wild einkorn</name>
    <name type="synonym">Crithodium urartu</name>
    <dbReference type="NCBI Taxonomy" id="4572"/>
    <lineage>
        <taxon>Eukaryota</taxon>
        <taxon>Viridiplantae</taxon>
        <taxon>Streptophyta</taxon>
        <taxon>Embryophyta</taxon>
        <taxon>Tracheophyta</taxon>
        <taxon>Spermatophyta</taxon>
        <taxon>Magnoliopsida</taxon>
        <taxon>Liliopsida</taxon>
        <taxon>Poales</taxon>
        <taxon>Poaceae</taxon>
        <taxon>BOP clade</taxon>
        <taxon>Pooideae</taxon>
        <taxon>Triticodae</taxon>
        <taxon>Triticeae</taxon>
        <taxon>Triticinae</taxon>
        <taxon>Triticum</taxon>
    </lineage>
</organism>
<proteinExistence type="predicted"/>
<evidence type="ECO:0000256" key="4">
    <source>
        <dbReference type="ARBA" id="ARBA00023163"/>
    </source>
</evidence>
<dbReference type="EMBL" id="KD023716">
    <property type="protein sequence ID" value="EMS67081.1"/>
    <property type="molecule type" value="Genomic_DNA"/>
</dbReference>
<keyword evidence="5" id="KW-0539">Nucleus</keyword>
<keyword evidence="4" id="KW-0804">Transcription</keyword>
<keyword evidence="3" id="KW-0238">DNA-binding</keyword>
<evidence type="ECO:0000256" key="6">
    <source>
        <dbReference type="SAM" id="MobiDB-lite"/>
    </source>
</evidence>
<dbReference type="InterPro" id="IPR015300">
    <property type="entry name" value="DNA-bd_pseudobarrel_sf"/>
</dbReference>
<gene>
    <name evidence="7" type="ORF">TRIUR3_21946</name>
</gene>
<reference evidence="7" key="1">
    <citation type="journal article" date="2013" name="Nature">
        <title>Draft genome of the wheat A-genome progenitor Triticum urartu.</title>
        <authorList>
            <person name="Ling H.Q."/>
            <person name="Zhao S."/>
            <person name="Liu D."/>
            <person name="Wang J."/>
            <person name="Sun H."/>
            <person name="Zhang C."/>
            <person name="Fan H."/>
            <person name="Li D."/>
            <person name="Dong L."/>
            <person name="Tao Y."/>
            <person name="Gao C."/>
            <person name="Wu H."/>
            <person name="Li Y."/>
            <person name="Cui Y."/>
            <person name="Guo X."/>
            <person name="Zheng S."/>
            <person name="Wang B."/>
            <person name="Yu K."/>
            <person name="Liang Q."/>
            <person name="Yang W."/>
            <person name="Lou X."/>
            <person name="Chen J."/>
            <person name="Feng M."/>
            <person name="Jian J."/>
            <person name="Zhang X."/>
            <person name="Luo G."/>
            <person name="Jiang Y."/>
            <person name="Liu J."/>
            <person name="Wang Z."/>
            <person name="Sha Y."/>
            <person name="Zhang B."/>
            <person name="Wu H."/>
            <person name="Tang D."/>
            <person name="Shen Q."/>
            <person name="Xue P."/>
            <person name="Zou S."/>
            <person name="Wang X."/>
            <person name="Liu X."/>
            <person name="Wang F."/>
            <person name="Yang Y."/>
            <person name="An X."/>
            <person name="Dong Z."/>
            <person name="Zhang K."/>
            <person name="Zhang X."/>
            <person name="Luo M.C."/>
            <person name="Dvorak J."/>
            <person name="Tong Y."/>
            <person name="Wang J."/>
            <person name="Yang H."/>
            <person name="Li Z."/>
            <person name="Wang D."/>
            <person name="Zhang A."/>
            <person name="Wang J."/>
        </authorList>
    </citation>
    <scope>NUCLEOTIDE SEQUENCE</scope>
</reference>
<feature type="compositionally biased region" description="Basic residues" evidence="6">
    <location>
        <begin position="211"/>
        <end position="222"/>
    </location>
</feature>
<dbReference type="SUPFAM" id="SSF101936">
    <property type="entry name" value="DNA-binding pseudobarrel domain"/>
    <property type="match status" value="1"/>
</dbReference>
<sequence length="346" mass="37588">MAMGKGKEVVPPLEKGKEVVLPLVKMPMQDQPSAKQKNYGHYHEESGPSHFCKVILALKPESLTMPLEFTKHFPAVPAEFKLKTNTGCAWRVTMRMVDGRVTLDQGWATFAAIHQIMIGAGYGSCTYCMSIISMDHLLNIEPPLPLPLPAPSTTTGNLKLRASTEAVLKARHLLHAFVVKHAGRLAGALAGASSALLGLLNAKTGLVASKLRRRSSSTKATKKSKEPCCPGGGGGNATPTQYLNLLPDGAVPSWSLGEPSPTEAAGGVACYYYDPSWNAVIPAEQLSPMISGRCLEWPEEDGVEEEGGCNEIDRLAERFIARCHERFVLEKQASFRRFQEMLARSF</sequence>
<protein>
    <recommendedName>
        <fullName evidence="8">TF-B3 domain-containing protein</fullName>
    </recommendedName>
</protein>
<evidence type="ECO:0000256" key="2">
    <source>
        <dbReference type="ARBA" id="ARBA00023015"/>
    </source>
</evidence>